<accession>A0A4C1VAF8</accession>
<gene>
    <name evidence="1" type="ORF">EVAR_93781_1</name>
</gene>
<reference evidence="1 2" key="1">
    <citation type="journal article" date="2019" name="Commun. Biol.">
        <title>The bagworm genome reveals a unique fibroin gene that provides high tensile strength.</title>
        <authorList>
            <person name="Kono N."/>
            <person name="Nakamura H."/>
            <person name="Ohtoshi R."/>
            <person name="Tomita M."/>
            <person name="Numata K."/>
            <person name="Arakawa K."/>
        </authorList>
    </citation>
    <scope>NUCLEOTIDE SEQUENCE [LARGE SCALE GENOMIC DNA]</scope>
</reference>
<keyword evidence="2" id="KW-1185">Reference proteome</keyword>
<protein>
    <recommendedName>
        <fullName evidence="3">Reverse transcriptase domain-containing protein</fullName>
    </recommendedName>
</protein>
<evidence type="ECO:0008006" key="3">
    <source>
        <dbReference type="Google" id="ProtNLM"/>
    </source>
</evidence>
<sequence>MNLFPGRVLGRCRVQPQPVARSLTHRPCMRYNRYKTYSIRHISFSMHFDSSLHQCEGGLRMGELSVKCILYADNRVTIMLLTHEVQTMVTKMNDSVKKGYMKINVRKIKVMMFERSKSMVE</sequence>
<proteinExistence type="predicted"/>
<dbReference type="Proteomes" id="UP000299102">
    <property type="component" value="Unassembled WGS sequence"/>
</dbReference>
<evidence type="ECO:0000313" key="2">
    <source>
        <dbReference type="Proteomes" id="UP000299102"/>
    </source>
</evidence>
<comment type="caution">
    <text evidence="1">The sequence shown here is derived from an EMBL/GenBank/DDBJ whole genome shotgun (WGS) entry which is preliminary data.</text>
</comment>
<name>A0A4C1VAF8_EUMVA</name>
<organism evidence="1 2">
    <name type="scientific">Eumeta variegata</name>
    <name type="common">Bagworm moth</name>
    <name type="synonym">Eumeta japonica</name>
    <dbReference type="NCBI Taxonomy" id="151549"/>
    <lineage>
        <taxon>Eukaryota</taxon>
        <taxon>Metazoa</taxon>
        <taxon>Ecdysozoa</taxon>
        <taxon>Arthropoda</taxon>
        <taxon>Hexapoda</taxon>
        <taxon>Insecta</taxon>
        <taxon>Pterygota</taxon>
        <taxon>Neoptera</taxon>
        <taxon>Endopterygota</taxon>
        <taxon>Lepidoptera</taxon>
        <taxon>Glossata</taxon>
        <taxon>Ditrysia</taxon>
        <taxon>Tineoidea</taxon>
        <taxon>Psychidae</taxon>
        <taxon>Oiketicinae</taxon>
        <taxon>Eumeta</taxon>
    </lineage>
</organism>
<evidence type="ECO:0000313" key="1">
    <source>
        <dbReference type="EMBL" id="GBP36088.1"/>
    </source>
</evidence>
<dbReference type="OrthoDB" id="425681at2759"/>
<dbReference type="EMBL" id="BGZK01000314">
    <property type="protein sequence ID" value="GBP36088.1"/>
    <property type="molecule type" value="Genomic_DNA"/>
</dbReference>
<dbReference type="AlphaFoldDB" id="A0A4C1VAF8"/>